<evidence type="ECO:0000256" key="2">
    <source>
        <dbReference type="ARBA" id="ARBA00009759"/>
    </source>
</evidence>
<dbReference type="GO" id="GO:0008441">
    <property type="term" value="F:3'(2'),5'-bisphosphate nucleotidase activity"/>
    <property type="evidence" value="ECO:0007669"/>
    <property type="project" value="TreeGrafter"/>
</dbReference>
<keyword evidence="5" id="KW-0460">Magnesium</keyword>
<comment type="cofactor">
    <cofactor evidence="1">
        <name>Mg(2+)</name>
        <dbReference type="ChEBI" id="CHEBI:18420"/>
    </cofactor>
</comment>
<dbReference type="KEGG" id="qsa:O6P43_013407"/>
<protein>
    <submittedName>
        <fullName evidence="6">SAL1 phosphatase</fullName>
    </submittedName>
</protein>
<keyword evidence="4" id="KW-0378">Hydrolase</keyword>
<evidence type="ECO:0000256" key="1">
    <source>
        <dbReference type="ARBA" id="ARBA00001946"/>
    </source>
</evidence>
<organism evidence="6 7">
    <name type="scientific">Quillaja saponaria</name>
    <name type="common">Soap bark tree</name>
    <dbReference type="NCBI Taxonomy" id="32244"/>
    <lineage>
        <taxon>Eukaryota</taxon>
        <taxon>Viridiplantae</taxon>
        <taxon>Streptophyta</taxon>
        <taxon>Embryophyta</taxon>
        <taxon>Tracheophyta</taxon>
        <taxon>Spermatophyta</taxon>
        <taxon>Magnoliopsida</taxon>
        <taxon>eudicotyledons</taxon>
        <taxon>Gunneridae</taxon>
        <taxon>Pentapetalae</taxon>
        <taxon>rosids</taxon>
        <taxon>fabids</taxon>
        <taxon>Fabales</taxon>
        <taxon>Quillajaceae</taxon>
        <taxon>Quillaja</taxon>
    </lineage>
</organism>
<name>A0AAD7M5I7_QUISA</name>
<evidence type="ECO:0000256" key="5">
    <source>
        <dbReference type="ARBA" id="ARBA00022842"/>
    </source>
</evidence>
<sequence>MEMAICCLRVVLPRTQFASEPKISKPIFSVLSKRASPSSLVISSMPYEKELAAAKKAASLATHLCQKVQKALLQSDVHSKSDKSPVTVADYGTRNKKNDWLW</sequence>
<dbReference type="SUPFAM" id="SSF56655">
    <property type="entry name" value="Carbohydrate phosphatase"/>
    <property type="match status" value="1"/>
</dbReference>
<dbReference type="GO" id="GO:0046872">
    <property type="term" value="F:metal ion binding"/>
    <property type="evidence" value="ECO:0007669"/>
    <property type="project" value="UniProtKB-KW"/>
</dbReference>
<dbReference type="InterPro" id="IPR051090">
    <property type="entry name" value="Inositol_monoP_superfamily"/>
</dbReference>
<evidence type="ECO:0000313" key="7">
    <source>
        <dbReference type="Proteomes" id="UP001163823"/>
    </source>
</evidence>
<evidence type="ECO:0000256" key="3">
    <source>
        <dbReference type="ARBA" id="ARBA00022723"/>
    </source>
</evidence>
<dbReference type="GO" id="GO:0000103">
    <property type="term" value="P:sulfate assimilation"/>
    <property type="evidence" value="ECO:0007669"/>
    <property type="project" value="TreeGrafter"/>
</dbReference>
<dbReference type="Proteomes" id="UP001163823">
    <property type="component" value="Chromosome 5"/>
</dbReference>
<evidence type="ECO:0000256" key="4">
    <source>
        <dbReference type="ARBA" id="ARBA00022801"/>
    </source>
</evidence>
<keyword evidence="7" id="KW-1185">Reference proteome</keyword>
<dbReference type="PANTHER" id="PTHR43200">
    <property type="entry name" value="PHOSPHATASE"/>
    <property type="match status" value="1"/>
</dbReference>
<keyword evidence="3" id="KW-0479">Metal-binding</keyword>
<comment type="caution">
    <text evidence="6">The sequence shown here is derived from an EMBL/GenBank/DDBJ whole genome shotgun (WGS) entry which is preliminary data.</text>
</comment>
<comment type="similarity">
    <text evidence="2">Belongs to the inositol monophosphatase superfamily.</text>
</comment>
<dbReference type="Gene3D" id="3.30.540.10">
    <property type="entry name" value="Fructose-1,6-Bisphosphatase, subunit A, domain 1"/>
    <property type="match status" value="1"/>
</dbReference>
<accession>A0AAD7M5I7</accession>
<dbReference type="AlphaFoldDB" id="A0AAD7M5I7"/>
<gene>
    <name evidence="6" type="ORF">O6P43_013407</name>
</gene>
<evidence type="ECO:0000313" key="6">
    <source>
        <dbReference type="EMBL" id="KAJ7969436.1"/>
    </source>
</evidence>
<dbReference type="EMBL" id="JARAOO010000005">
    <property type="protein sequence ID" value="KAJ7969436.1"/>
    <property type="molecule type" value="Genomic_DNA"/>
</dbReference>
<dbReference type="PANTHER" id="PTHR43200:SF6">
    <property type="entry name" value="3'(2'),5'-BISPHOSPHATE NUCLEOTIDASE"/>
    <property type="match status" value="1"/>
</dbReference>
<proteinExistence type="inferred from homology"/>
<reference evidence="6" key="1">
    <citation type="journal article" date="2023" name="Science">
        <title>Elucidation of the pathway for biosynthesis of saponin adjuvants from the soapbark tree.</title>
        <authorList>
            <person name="Reed J."/>
            <person name="Orme A."/>
            <person name="El-Demerdash A."/>
            <person name="Owen C."/>
            <person name="Martin L.B.B."/>
            <person name="Misra R.C."/>
            <person name="Kikuchi S."/>
            <person name="Rejzek M."/>
            <person name="Martin A.C."/>
            <person name="Harkess A."/>
            <person name="Leebens-Mack J."/>
            <person name="Louveau T."/>
            <person name="Stephenson M.J."/>
            <person name="Osbourn A."/>
        </authorList>
    </citation>
    <scope>NUCLEOTIDE SEQUENCE</scope>
    <source>
        <strain evidence="6">S10</strain>
    </source>
</reference>